<evidence type="ECO:0000313" key="2">
    <source>
        <dbReference type="Proteomes" id="UP001642484"/>
    </source>
</evidence>
<organism evidence="1 2">
    <name type="scientific">Durusdinium trenchii</name>
    <dbReference type="NCBI Taxonomy" id="1381693"/>
    <lineage>
        <taxon>Eukaryota</taxon>
        <taxon>Sar</taxon>
        <taxon>Alveolata</taxon>
        <taxon>Dinophyceae</taxon>
        <taxon>Suessiales</taxon>
        <taxon>Symbiodiniaceae</taxon>
        <taxon>Durusdinium</taxon>
    </lineage>
</organism>
<reference evidence="1 2" key="1">
    <citation type="submission" date="2024-02" db="EMBL/GenBank/DDBJ databases">
        <authorList>
            <person name="Chen Y."/>
            <person name="Shah S."/>
            <person name="Dougan E. K."/>
            <person name="Thang M."/>
            <person name="Chan C."/>
        </authorList>
    </citation>
    <scope>NUCLEOTIDE SEQUENCE [LARGE SCALE GENOMIC DNA]</scope>
</reference>
<proteinExistence type="predicted"/>
<dbReference type="Proteomes" id="UP001642484">
    <property type="component" value="Unassembled WGS sequence"/>
</dbReference>
<dbReference type="EMBL" id="CAXAMN010029061">
    <property type="protein sequence ID" value="CAK9118644.1"/>
    <property type="molecule type" value="Genomic_DNA"/>
</dbReference>
<gene>
    <name evidence="1" type="ORF">CCMP2556_LOCUS55672</name>
</gene>
<name>A0ABP0T1W2_9DINO</name>
<sequence>MDVLGQPPSMNVKANLVGEMNEEPMELANFFIRLPLLVTSFLKPLQPTFRFKQEWDSPDLEAAADVHSTADWMRSKDSLAALTLDGTMSTQSRYTELIRLCIQHK</sequence>
<comment type="caution">
    <text evidence="1">The sequence shown here is derived from an EMBL/GenBank/DDBJ whole genome shotgun (WGS) entry which is preliminary data.</text>
</comment>
<keyword evidence="2" id="KW-1185">Reference proteome</keyword>
<accession>A0ABP0T1W2</accession>
<protein>
    <submittedName>
        <fullName evidence="1">Uncharacterized protein</fullName>
    </submittedName>
</protein>
<evidence type="ECO:0000313" key="1">
    <source>
        <dbReference type="EMBL" id="CAK9118644.1"/>
    </source>
</evidence>